<sequence length="362" mass="42146">MEIIILHQTFTDGDAIGHDIQGMYDVCNENNINVSIFCEYNQANQKYKVIAINELKRKINTKNNILIYHHSIYWKLGESFLKEAKCKVIIRYHNITPSKFFENYSDKYYKITSVGREQTKRLIKEHDFYWLSDSNFNNLELLELGINPEKTEIVAPFHKVEYMDDIEADINLLNNLKKSSRVHVLFVGRVATNKGHLNICKVAKSYLELFDNNITFWIVGGFDPEIESYNKEINNYITRWNLQEYVIFTNKVSINQLKAYFLGSNIFLCLSEHEGFCVPLIESQYNNLPIVAYNSSAIAETMGDGQIVFEKFDEDLIAAAIFEIGSDKSIASYLAEKGKYNYSTRFKNEIISEQFINFIKMF</sequence>
<dbReference type="PANTHER" id="PTHR46401">
    <property type="entry name" value="GLYCOSYLTRANSFERASE WBBK-RELATED"/>
    <property type="match status" value="1"/>
</dbReference>
<accession>A0ABT1YS26</accession>
<evidence type="ECO:0000256" key="1">
    <source>
        <dbReference type="ARBA" id="ARBA00022679"/>
    </source>
</evidence>
<evidence type="ECO:0000259" key="2">
    <source>
        <dbReference type="Pfam" id="PF00534"/>
    </source>
</evidence>
<name>A0ABT1YS26_9BACL</name>
<gene>
    <name evidence="3" type="ORF">NV381_32775</name>
</gene>
<protein>
    <submittedName>
        <fullName evidence="3">Glycosyltransferase</fullName>
    </submittedName>
</protein>
<feature type="domain" description="Glycosyl transferase family 1" evidence="2">
    <location>
        <begin position="177"/>
        <end position="339"/>
    </location>
</feature>
<dbReference type="EMBL" id="JANQBD010000034">
    <property type="protein sequence ID" value="MCR8635977.1"/>
    <property type="molecule type" value="Genomic_DNA"/>
</dbReference>
<dbReference type="RefSeq" id="WP_258217518.1">
    <property type="nucleotide sequence ID" value="NZ_JANQBD010000034.1"/>
</dbReference>
<dbReference type="InterPro" id="IPR001296">
    <property type="entry name" value="Glyco_trans_1"/>
</dbReference>
<evidence type="ECO:0000313" key="4">
    <source>
        <dbReference type="Proteomes" id="UP001300012"/>
    </source>
</evidence>
<dbReference type="PANTHER" id="PTHR46401:SF2">
    <property type="entry name" value="GLYCOSYLTRANSFERASE WBBK-RELATED"/>
    <property type="match status" value="1"/>
</dbReference>
<dbReference type="Proteomes" id="UP001300012">
    <property type="component" value="Unassembled WGS sequence"/>
</dbReference>
<dbReference type="Gene3D" id="3.40.50.2000">
    <property type="entry name" value="Glycogen Phosphorylase B"/>
    <property type="match status" value="2"/>
</dbReference>
<keyword evidence="1" id="KW-0808">Transferase</keyword>
<organism evidence="3 4">
    <name type="scientific">Paenibacillus radicis</name>
    <name type="common">ex Xue et al. 2023</name>
    <dbReference type="NCBI Taxonomy" id="2972489"/>
    <lineage>
        <taxon>Bacteria</taxon>
        <taxon>Bacillati</taxon>
        <taxon>Bacillota</taxon>
        <taxon>Bacilli</taxon>
        <taxon>Bacillales</taxon>
        <taxon>Paenibacillaceae</taxon>
        <taxon>Paenibacillus</taxon>
    </lineage>
</organism>
<proteinExistence type="predicted"/>
<keyword evidence="4" id="KW-1185">Reference proteome</keyword>
<comment type="caution">
    <text evidence="3">The sequence shown here is derived from an EMBL/GenBank/DDBJ whole genome shotgun (WGS) entry which is preliminary data.</text>
</comment>
<reference evidence="3 4" key="1">
    <citation type="submission" date="2022-08" db="EMBL/GenBank/DDBJ databases">
        <title>Paenibacillus endoradicis sp. nov., Paenibacillus radicibacter sp. nov and Paenibacillus pararadicis sp. nov., three cold-adapted plant growth-promoting bacteria isolated from root of Larix gmelinii in Great Khingan.</title>
        <authorList>
            <person name="Xue H."/>
        </authorList>
    </citation>
    <scope>NUCLEOTIDE SEQUENCE [LARGE SCALE GENOMIC DNA]</scope>
    <source>
        <strain evidence="3 4">N5-1-1-5</strain>
    </source>
</reference>
<dbReference type="Pfam" id="PF00534">
    <property type="entry name" value="Glycos_transf_1"/>
    <property type="match status" value="1"/>
</dbReference>
<evidence type="ECO:0000313" key="3">
    <source>
        <dbReference type="EMBL" id="MCR8635977.1"/>
    </source>
</evidence>
<dbReference type="SUPFAM" id="SSF53756">
    <property type="entry name" value="UDP-Glycosyltransferase/glycogen phosphorylase"/>
    <property type="match status" value="1"/>
</dbReference>